<gene>
    <name evidence="2" type="ORF">FRACYDRAFT_240701</name>
</gene>
<feature type="chain" id="PRO_5009192765" evidence="1">
    <location>
        <begin position="24"/>
        <end position="144"/>
    </location>
</feature>
<evidence type="ECO:0000313" key="2">
    <source>
        <dbReference type="EMBL" id="OEU14170.1"/>
    </source>
</evidence>
<evidence type="ECO:0000256" key="1">
    <source>
        <dbReference type="SAM" id="SignalP"/>
    </source>
</evidence>
<protein>
    <submittedName>
        <fullName evidence="2">Uncharacterized protein</fullName>
    </submittedName>
</protein>
<keyword evidence="1" id="KW-0732">Signal</keyword>
<dbReference type="InParanoid" id="A0A1E7F7N4"/>
<feature type="signal peptide" evidence="1">
    <location>
        <begin position="1"/>
        <end position="23"/>
    </location>
</feature>
<dbReference type="Proteomes" id="UP000095751">
    <property type="component" value="Unassembled WGS sequence"/>
</dbReference>
<dbReference type="KEGG" id="fcy:FRACYDRAFT_240701"/>
<dbReference type="EMBL" id="KV784360">
    <property type="protein sequence ID" value="OEU14170.1"/>
    <property type="molecule type" value="Genomic_DNA"/>
</dbReference>
<evidence type="ECO:0000313" key="3">
    <source>
        <dbReference type="Proteomes" id="UP000095751"/>
    </source>
</evidence>
<proteinExistence type="predicted"/>
<dbReference type="AlphaFoldDB" id="A0A1E7F7N4"/>
<keyword evidence="3" id="KW-1185">Reference proteome</keyword>
<name>A0A1E7F7N4_9STRA</name>
<organism evidence="2 3">
    <name type="scientific">Fragilariopsis cylindrus CCMP1102</name>
    <dbReference type="NCBI Taxonomy" id="635003"/>
    <lineage>
        <taxon>Eukaryota</taxon>
        <taxon>Sar</taxon>
        <taxon>Stramenopiles</taxon>
        <taxon>Ochrophyta</taxon>
        <taxon>Bacillariophyta</taxon>
        <taxon>Bacillariophyceae</taxon>
        <taxon>Bacillariophycidae</taxon>
        <taxon>Bacillariales</taxon>
        <taxon>Bacillariaceae</taxon>
        <taxon>Fragilariopsis</taxon>
    </lineage>
</organism>
<sequence>MLFKNSVFVIAAMHLLSPFTVVSRTLKADKSANKCEKRFEETIDALTTRIDRLTMLVEQIATSVGNNGKNDSAIAEFCVKGVAANFNGGAAAPFTPDECVDACILLLGDIANNTLEKCTADCVPLFGGPTAVSEFTCNTFCRTF</sequence>
<accession>A0A1E7F7N4</accession>
<reference evidence="2 3" key="1">
    <citation type="submission" date="2016-09" db="EMBL/GenBank/DDBJ databases">
        <title>Extensive genetic diversity and differential bi-allelic expression allows diatom success in the polar Southern Ocean.</title>
        <authorList>
            <consortium name="DOE Joint Genome Institute"/>
            <person name="Mock T."/>
            <person name="Otillar R.P."/>
            <person name="Strauss J."/>
            <person name="Dupont C."/>
            <person name="Frickenhaus S."/>
            <person name="Maumus F."/>
            <person name="Mcmullan M."/>
            <person name="Sanges R."/>
            <person name="Schmutz J."/>
            <person name="Toseland A."/>
            <person name="Valas R."/>
            <person name="Veluchamy A."/>
            <person name="Ward B.J."/>
            <person name="Allen A."/>
            <person name="Barry K."/>
            <person name="Falciatore A."/>
            <person name="Ferrante M."/>
            <person name="Fortunato A.E."/>
            <person name="Gloeckner G."/>
            <person name="Gruber A."/>
            <person name="Hipkin R."/>
            <person name="Janech M."/>
            <person name="Kroth P."/>
            <person name="Leese F."/>
            <person name="Lindquist E."/>
            <person name="Lyon B.R."/>
            <person name="Martin J."/>
            <person name="Mayer C."/>
            <person name="Parker M."/>
            <person name="Quesneville H."/>
            <person name="Raymond J."/>
            <person name="Uhlig C."/>
            <person name="Valentin K.U."/>
            <person name="Worden A.Z."/>
            <person name="Armbrust E.V."/>
            <person name="Bowler C."/>
            <person name="Green B."/>
            <person name="Moulton V."/>
            <person name="Van Oosterhout C."/>
            <person name="Grigoriev I."/>
        </authorList>
    </citation>
    <scope>NUCLEOTIDE SEQUENCE [LARGE SCALE GENOMIC DNA]</scope>
    <source>
        <strain evidence="2 3">CCMP1102</strain>
    </source>
</reference>